<gene>
    <name evidence="2" type="ORF">Q0S36_03100</name>
    <name evidence="3" type="ORF">SAMN04488690_1886</name>
</gene>
<feature type="signal peptide" evidence="1">
    <location>
        <begin position="1"/>
        <end position="17"/>
    </location>
</feature>
<reference evidence="3" key="1">
    <citation type="submission" date="2016-10" db="EMBL/GenBank/DDBJ databases">
        <authorList>
            <person name="de Groot N.N."/>
        </authorList>
    </citation>
    <scope>NUCLEOTIDE SEQUENCE [LARGE SCALE GENOMIC DNA]</scope>
    <source>
        <strain evidence="3">92MFCol6.1</strain>
    </source>
</reference>
<name>A0A1W1GXT9_9GAMM</name>
<evidence type="ECO:0000256" key="1">
    <source>
        <dbReference type="SAM" id="SignalP"/>
    </source>
</evidence>
<dbReference type="RefSeq" id="WP_025873765.1">
    <property type="nucleotide sequence ID" value="NZ_CBCSJV010000001.1"/>
</dbReference>
<proteinExistence type="predicted"/>
<organism evidence="3 4">
    <name type="scientific">Stenotrophomonas indicatrix</name>
    <dbReference type="NCBI Taxonomy" id="2045451"/>
    <lineage>
        <taxon>Bacteria</taxon>
        <taxon>Pseudomonadati</taxon>
        <taxon>Pseudomonadota</taxon>
        <taxon>Gammaproteobacteria</taxon>
        <taxon>Lysobacterales</taxon>
        <taxon>Lysobacteraceae</taxon>
        <taxon>Stenotrophomonas</taxon>
    </lineage>
</organism>
<evidence type="ECO:0000313" key="5">
    <source>
        <dbReference type="Proteomes" id="UP001174315"/>
    </source>
</evidence>
<evidence type="ECO:0000313" key="4">
    <source>
        <dbReference type="Proteomes" id="UP000191133"/>
    </source>
</evidence>
<keyword evidence="5" id="KW-1185">Reference proteome</keyword>
<sequence length="171" mass="19019">MNRFAPLLLATSLGLLAACHSGMSNRDYLHENVASWNGTVSMVEQWTNGPNGESFHASLQDGKSMQQHRFGLKNAHKEIADRLVFVQQFTHGKDADALHQNLLDSLKSTEHMFAVMEQLAALPDGYSEEQVTPLLQTLDEAVTRMDEDMQTLSDAQDAFAKAHRIHLQTTG</sequence>
<dbReference type="Proteomes" id="UP000191133">
    <property type="component" value="Unassembled WGS sequence"/>
</dbReference>
<evidence type="ECO:0000313" key="3">
    <source>
        <dbReference type="EMBL" id="SLM24167.1"/>
    </source>
</evidence>
<dbReference type="EMBL" id="FWEU01000002">
    <property type="protein sequence ID" value="SLM24167.1"/>
    <property type="molecule type" value="Genomic_DNA"/>
</dbReference>
<feature type="chain" id="PRO_5010702343" description="DUF4142 domain-containing protein" evidence="1">
    <location>
        <begin position="18"/>
        <end position="171"/>
    </location>
</feature>
<dbReference type="EMBL" id="JAUKNN010000005">
    <property type="protein sequence ID" value="MDN8668316.1"/>
    <property type="molecule type" value="Genomic_DNA"/>
</dbReference>
<protein>
    <recommendedName>
        <fullName evidence="6">DUF4142 domain-containing protein</fullName>
    </recommendedName>
</protein>
<dbReference type="GeneID" id="64103889"/>
<reference evidence="4" key="2">
    <citation type="submission" date="2016-10" db="EMBL/GenBank/DDBJ databases">
        <authorList>
            <person name="Varghese N."/>
            <person name="Submissions S."/>
        </authorList>
    </citation>
    <scope>NUCLEOTIDE SEQUENCE [LARGE SCALE GENOMIC DNA]</scope>
    <source>
        <strain evidence="4">92MFCol6.1</strain>
    </source>
</reference>
<dbReference type="PROSITE" id="PS51257">
    <property type="entry name" value="PROKAR_LIPOPROTEIN"/>
    <property type="match status" value="1"/>
</dbReference>
<reference evidence="2" key="3">
    <citation type="submission" date="2023-07" db="EMBL/GenBank/DDBJ databases">
        <title>Stenotrophomonas isolates from soil.</title>
        <authorList>
            <person name="Sharma V."/>
            <person name="Zur-Pinska J."/>
            <person name="Hay A.G."/>
        </authorList>
    </citation>
    <scope>NUCLEOTIDE SEQUENCE</scope>
    <source>
        <strain evidence="2">C2</strain>
    </source>
</reference>
<accession>A0A1W1GXT9</accession>
<evidence type="ECO:0000313" key="2">
    <source>
        <dbReference type="EMBL" id="MDN8668316.1"/>
    </source>
</evidence>
<dbReference type="AlphaFoldDB" id="A0A1W1GXT9"/>
<evidence type="ECO:0008006" key="6">
    <source>
        <dbReference type="Google" id="ProtNLM"/>
    </source>
</evidence>
<dbReference type="Proteomes" id="UP001174315">
    <property type="component" value="Unassembled WGS sequence"/>
</dbReference>
<keyword evidence="1" id="KW-0732">Signal</keyword>